<dbReference type="SUPFAM" id="SSF55653">
    <property type="entry name" value="Ribosomal protein L9 C-domain"/>
    <property type="match status" value="1"/>
</dbReference>
<dbReference type="GO" id="GO:0005840">
    <property type="term" value="C:ribosome"/>
    <property type="evidence" value="ECO:0007669"/>
    <property type="project" value="UniProtKB-KW"/>
</dbReference>
<dbReference type="SUPFAM" id="SSF55658">
    <property type="entry name" value="L9 N-domain-like"/>
    <property type="match status" value="1"/>
</dbReference>
<dbReference type="Pfam" id="PF03948">
    <property type="entry name" value="Ribosomal_L9_C"/>
    <property type="match status" value="1"/>
</dbReference>
<reference evidence="8" key="1">
    <citation type="submission" date="2019-03" db="EMBL/GenBank/DDBJ databases">
        <title>Phycologia Chloroplast and mitochondrial genomes of Kumanoa mahlacensis.</title>
        <authorList>
            <person name="Fang K."/>
        </authorList>
    </citation>
    <scope>NUCLEOTIDE SEQUENCE</scope>
    <source>
        <strain evidence="8">SAS-FKP1701</strain>
    </source>
</reference>
<evidence type="ECO:0000256" key="3">
    <source>
        <dbReference type="ARBA" id="ARBA00022884"/>
    </source>
</evidence>
<evidence type="ECO:0000256" key="5">
    <source>
        <dbReference type="ARBA" id="ARBA00023274"/>
    </source>
</evidence>
<dbReference type="InterPro" id="IPR020594">
    <property type="entry name" value="Ribosomal_bL9_bac/chp"/>
</dbReference>
<geneLocation type="chloroplast" evidence="8"/>
<dbReference type="PANTHER" id="PTHR21368">
    <property type="entry name" value="50S RIBOSOMAL PROTEIN L9"/>
    <property type="match status" value="1"/>
</dbReference>
<name>A0A8K1YUH3_9FLOR</name>
<dbReference type="InterPro" id="IPR009027">
    <property type="entry name" value="Ribosomal_bL9/RNase_H1_N"/>
</dbReference>
<keyword evidence="8" id="KW-0150">Chloroplast</keyword>
<comment type="function">
    <text evidence="6">Binds to the 23S rRNA.</text>
</comment>
<dbReference type="Gene3D" id="3.40.5.10">
    <property type="entry name" value="Ribosomal protein L9, N-terminal domain"/>
    <property type="match status" value="1"/>
</dbReference>
<evidence type="ECO:0000256" key="6">
    <source>
        <dbReference type="HAMAP-Rule" id="MF_00503"/>
    </source>
</evidence>
<dbReference type="GO" id="GO:0003735">
    <property type="term" value="F:structural constituent of ribosome"/>
    <property type="evidence" value="ECO:0007669"/>
    <property type="project" value="InterPro"/>
</dbReference>
<dbReference type="InterPro" id="IPR036791">
    <property type="entry name" value="Ribosomal_bL9_C_sf"/>
</dbReference>
<evidence type="ECO:0000256" key="1">
    <source>
        <dbReference type="ARBA" id="ARBA00010605"/>
    </source>
</evidence>
<dbReference type="InterPro" id="IPR020070">
    <property type="entry name" value="Ribosomal_bL9_N"/>
</dbReference>
<dbReference type="Gene3D" id="3.10.430.100">
    <property type="entry name" value="Ribosomal protein L9, C-terminal domain"/>
    <property type="match status" value="1"/>
</dbReference>
<keyword evidence="5 6" id="KW-0687">Ribonucleoprotein</keyword>
<keyword evidence="2 6" id="KW-0699">rRNA-binding</keyword>
<gene>
    <name evidence="6 8" type="primary">rpl9</name>
</gene>
<dbReference type="NCBIfam" id="TIGR00158">
    <property type="entry name" value="L9"/>
    <property type="match status" value="1"/>
</dbReference>
<dbReference type="GO" id="GO:0006412">
    <property type="term" value="P:translation"/>
    <property type="evidence" value="ECO:0007669"/>
    <property type="project" value="UniProtKB-UniRule"/>
</dbReference>
<dbReference type="GO" id="GO:0009507">
    <property type="term" value="C:chloroplast"/>
    <property type="evidence" value="ECO:0007669"/>
    <property type="project" value="UniProtKB-SubCell"/>
</dbReference>
<dbReference type="AlphaFoldDB" id="A0A8K1YUH3"/>
<comment type="subcellular location">
    <subcellularLocation>
        <location evidence="6">Plastid</location>
        <location evidence="6">Chloroplast</location>
    </subcellularLocation>
</comment>
<dbReference type="InterPro" id="IPR020069">
    <property type="entry name" value="Ribosomal_bL9_C"/>
</dbReference>
<evidence type="ECO:0000313" key="8">
    <source>
        <dbReference type="EMBL" id="UEQ12018.1"/>
    </source>
</evidence>
<organism evidence="8">
    <name type="scientific">Kumanoa mahlacensis</name>
    <dbReference type="NCBI Taxonomy" id="1196387"/>
    <lineage>
        <taxon>Eukaryota</taxon>
        <taxon>Rhodophyta</taxon>
        <taxon>Florideophyceae</taxon>
        <taxon>Nemaliophycidae</taxon>
        <taxon>Batrachospermales</taxon>
        <taxon>Batrachospermaceae</taxon>
        <taxon>Kumanoa</taxon>
    </lineage>
</organism>
<evidence type="ECO:0000256" key="4">
    <source>
        <dbReference type="ARBA" id="ARBA00022980"/>
    </source>
</evidence>
<comment type="similarity">
    <text evidence="1 6">Belongs to the bacterial ribosomal protein bL9 family.</text>
</comment>
<dbReference type="Pfam" id="PF01281">
    <property type="entry name" value="Ribosomal_L9_N"/>
    <property type="match status" value="1"/>
</dbReference>
<sequence>MTKKYIELILNNKIKHLGNRGTIIKVAAGYARNYLIPTQQASIITKGKLKQIEDLERKKVLQQKTEQKKFLLLKSMLEKIHKFTIKRKSNITGQIFGSVSEKDINQTIDSVIGQQFEKNCIVLPEIKSIGNYTINIALTENVKVDIILQILPDIKN</sequence>
<keyword evidence="8" id="KW-0934">Plastid</keyword>
<dbReference type="HAMAP" id="MF_00503">
    <property type="entry name" value="Ribosomal_bL9"/>
    <property type="match status" value="1"/>
</dbReference>
<accession>A0A8K1YUH3</accession>
<dbReference type="PROSITE" id="PS00651">
    <property type="entry name" value="RIBOSOMAL_L9"/>
    <property type="match status" value="1"/>
</dbReference>
<dbReference type="GO" id="GO:1990904">
    <property type="term" value="C:ribonucleoprotein complex"/>
    <property type="evidence" value="ECO:0007669"/>
    <property type="project" value="UniProtKB-KW"/>
</dbReference>
<dbReference type="InterPro" id="IPR036935">
    <property type="entry name" value="Ribosomal_bL9_N_sf"/>
</dbReference>
<evidence type="ECO:0000259" key="7">
    <source>
        <dbReference type="PROSITE" id="PS00651"/>
    </source>
</evidence>
<feature type="domain" description="Ribosomal protein L9" evidence="7">
    <location>
        <begin position="18"/>
        <end position="45"/>
    </location>
</feature>
<keyword evidence="3 6" id="KW-0694">RNA-binding</keyword>
<proteinExistence type="inferred from homology"/>
<keyword evidence="4 6" id="KW-0689">Ribosomal protein</keyword>
<evidence type="ECO:0000256" key="2">
    <source>
        <dbReference type="ARBA" id="ARBA00022730"/>
    </source>
</evidence>
<dbReference type="InterPro" id="IPR000244">
    <property type="entry name" value="Ribosomal_bL9"/>
</dbReference>
<dbReference type="GO" id="GO:0019843">
    <property type="term" value="F:rRNA binding"/>
    <property type="evidence" value="ECO:0007669"/>
    <property type="project" value="UniProtKB-UniRule"/>
</dbReference>
<dbReference type="EMBL" id="MK641509">
    <property type="protein sequence ID" value="UEQ12018.1"/>
    <property type="molecule type" value="Genomic_DNA"/>
</dbReference>
<protein>
    <recommendedName>
        <fullName evidence="6">Large ribosomal subunit protein bL9c</fullName>
    </recommendedName>
</protein>